<evidence type="ECO:0000313" key="2">
    <source>
        <dbReference type="Proteomes" id="UP001556367"/>
    </source>
</evidence>
<dbReference type="Proteomes" id="UP001556367">
    <property type="component" value="Unassembled WGS sequence"/>
</dbReference>
<comment type="caution">
    <text evidence="1">The sequence shown here is derived from an EMBL/GenBank/DDBJ whole genome shotgun (WGS) entry which is preliminary data.</text>
</comment>
<gene>
    <name evidence="1" type="ORF">HGRIS_000996</name>
</gene>
<evidence type="ECO:0000313" key="1">
    <source>
        <dbReference type="EMBL" id="KAL0945512.1"/>
    </source>
</evidence>
<keyword evidence="2" id="KW-1185">Reference proteome</keyword>
<dbReference type="EMBL" id="JASNQZ010000018">
    <property type="protein sequence ID" value="KAL0945512.1"/>
    <property type="molecule type" value="Genomic_DNA"/>
</dbReference>
<reference evidence="2" key="1">
    <citation type="submission" date="2024-06" db="EMBL/GenBank/DDBJ databases">
        <title>Multi-omics analyses provide insights into the biosynthesis of the anticancer antibiotic pleurotin in Hohenbuehelia grisea.</title>
        <authorList>
            <person name="Weaver J.A."/>
            <person name="Alberti F."/>
        </authorList>
    </citation>
    <scope>NUCLEOTIDE SEQUENCE [LARGE SCALE GENOMIC DNA]</scope>
    <source>
        <strain evidence="2">T-177</strain>
    </source>
</reference>
<sequence>MLTAHGVPLDWPGWKGTFDEPRLKVLTAQLKAKNDRRPPPPPPRLPGLAGEIATAFLAGLPPKQELRPCLWEQSTEGSSRQSTPIYREDEHVYDFELFEDECPPPSTSGAYACIEQLMMYLRRYVYRSPAHFLPYDMGFGSHREHGVHDMFVPPLPKDVKDYKYCIPFRSRTHWGLPDGVALAELFTAPVLVQDTEPVWTPPAHVDRFILHIAWPQHVRKEYEIPLTCYHGQISIHSLAFIIAAFAMQYFDRYSFCKWRDLCLGDPKNFRQLRLVALWSDNEVDWYAEIGYVDPNPPELRYKYALDAPYP</sequence>
<proteinExistence type="predicted"/>
<accession>A0ABR3IQD4</accession>
<name>A0ABR3IQD4_9AGAR</name>
<protein>
    <submittedName>
        <fullName evidence="1">Uncharacterized protein</fullName>
    </submittedName>
</protein>
<organism evidence="1 2">
    <name type="scientific">Hohenbuehelia grisea</name>
    <dbReference type="NCBI Taxonomy" id="104357"/>
    <lineage>
        <taxon>Eukaryota</taxon>
        <taxon>Fungi</taxon>
        <taxon>Dikarya</taxon>
        <taxon>Basidiomycota</taxon>
        <taxon>Agaricomycotina</taxon>
        <taxon>Agaricomycetes</taxon>
        <taxon>Agaricomycetidae</taxon>
        <taxon>Agaricales</taxon>
        <taxon>Pleurotineae</taxon>
        <taxon>Pleurotaceae</taxon>
        <taxon>Hohenbuehelia</taxon>
    </lineage>
</organism>